<dbReference type="Proteomes" id="UP000198638">
    <property type="component" value="Unassembled WGS sequence"/>
</dbReference>
<dbReference type="AlphaFoldDB" id="A0A1H4HN89"/>
<keyword evidence="2" id="KW-0175">Coiled coil</keyword>
<reference evidence="4" key="1">
    <citation type="submission" date="2016-10" db="EMBL/GenBank/DDBJ databases">
        <authorList>
            <person name="Varghese N."/>
            <person name="Submissions S."/>
        </authorList>
    </citation>
    <scope>NUCLEOTIDE SEQUENCE [LARGE SCALE GENOMIC DNA]</scope>
    <source>
        <strain evidence="4">LMG 24000</strain>
    </source>
</reference>
<comment type="similarity">
    <text evidence="1">Belongs to the PspA/Vipp/IM30 family.</text>
</comment>
<name>A0A1H4HN89_9BURK</name>
<dbReference type="InterPro" id="IPR007157">
    <property type="entry name" value="PspA_VIPP1"/>
</dbReference>
<feature type="coiled-coil region" evidence="2">
    <location>
        <begin position="108"/>
        <end position="142"/>
    </location>
</feature>
<feature type="coiled-coil region" evidence="2">
    <location>
        <begin position="33"/>
        <end position="60"/>
    </location>
</feature>
<dbReference type="PANTHER" id="PTHR31088">
    <property type="entry name" value="MEMBRANE-ASSOCIATED PROTEIN VIPP1, CHLOROPLASTIC"/>
    <property type="match status" value="1"/>
</dbReference>
<organism evidence="3 4">
    <name type="scientific">Paraburkholderia sartisoli</name>
    <dbReference type="NCBI Taxonomy" id="83784"/>
    <lineage>
        <taxon>Bacteria</taxon>
        <taxon>Pseudomonadati</taxon>
        <taxon>Pseudomonadota</taxon>
        <taxon>Betaproteobacteria</taxon>
        <taxon>Burkholderiales</taxon>
        <taxon>Burkholderiaceae</taxon>
        <taxon>Paraburkholderia</taxon>
    </lineage>
</organism>
<evidence type="ECO:0000313" key="4">
    <source>
        <dbReference type="Proteomes" id="UP000198638"/>
    </source>
</evidence>
<dbReference type="STRING" id="83784.SAMN05192564_11148"/>
<evidence type="ECO:0000313" key="3">
    <source>
        <dbReference type="EMBL" id="SEB23066.1"/>
    </source>
</evidence>
<dbReference type="OrthoDB" id="9779630at2"/>
<proteinExistence type="inferred from homology"/>
<sequence>MSLFDTVSRTLKGLLNDAADSVQDPSRDSRQIVRELDDSIAKAENSLIEIQAQVATQQSKRDVAADKAKKYEDGAKRALQGGDEALAREALGAQATAEAERNALASELSTLEPSVDQLKQQIDEMRQRRNDLNARSNILQAKQQIAQAKDVAATALGGIGGKNLSEDFQKLEDKVALSNARSDARLNSADVKSGKALDDKLADLDRGPSVEDRLEALKKQLNTPAQQ</sequence>
<keyword evidence="4" id="KW-1185">Reference proteome</keyword>
<gene>
    <name evidence="3" type="ORF">SAMN05192564_11148</name>
</gene>
<accession>A0A1H4HN89</accession>
<dbReference type="Pfam" id="PF04012">
    <property type="entry name" value="PspA_IM30"/>
    <property type="match status" value="1"/>
</dbReference>
<dbReference type="PANTHER" id="PTHR31088:SF6">
    <property type="entry name" value="PHAGE SHOCK PROTEIN A"/>
    <property type="match status" value="1"/>
</dbReference>
<evidence type="ECO:0000256" key="2">
    <source>
        <dbReference type="SAM" id="Coils"/>
    </source>
</evidence>
<protein>
    <submittedName>
        <fullName evidence="3">Phage shock protein A (PspA) family protein</fullName>
    </submittedName>
</protein>
<dbReference type="RefSeq" id="WP_090537523.1">
    <property type="nucleotide sequence ID" value="NZ_FNRQ01000011.1"/>
</dbReference>
<evidence type="ECO:0000256" key="1">
    <source>
        <dbReference type="ARBA" id="ARBA00043985"/>
    </source>
</evidence>
<dbReference type="EMBL" id="FNRQ01000011">
    <property type="protein sequence ID" value="SEB23066.1"/>
    <property type="molecule type" value="Genomic_DNA"/>
</dbReference>